<gene>
    <name evidence="2" type="ORF">H8L47_24760</name>
</gene>
<keyword evidence="3" id="KW-1185">Reference proteome</keyword>
<feature type="region of interest" description="Disordered" evidence="1">
    <location>
        <begin position="148"/>
        <end position="175"/>
    </location>
</feature>
<reference evidence="2 3" key="1">
    <citation type="submission" date="2020-08" db="EMBL/GenBank/DDBJ databases">
        <title>Novel species isolated from subtropical streams in China.</title>
        <authorList>
            <person name="Lu H."/>
        </authorList>
    </citation>
    <scope>NUCLEOTIDE SEQUENCE [LARGE SCALE GENOMIC DNA]</scope>
    <source>
        <strain evidence="2 3">NL8W</strain>
    </source>
</reference>
<evidence type="ECO:0000313" key="2">
    <source>
        <dbReference type="EMBL" id="MBC3910786.1"/>
    </source>
</evidence>
<evidence type="ECO:0000256" key="1">
    <source>
        <dbReference type="SAM" id="MobiDB-lite"/>
    </source>
</evidence>
<accession>A0ABR6ZHF2</accession>
<dbReference type="RefSeq" id="WP_186956360.1">
    <property type="nucleotide sequence ID" value="NZ_JACOFX010000019.1"/>
</dbReference>
<name>A0ABR6ZHF2_9BURK</name>
<feature type="compositionally biased region" description="Basic residues" evidence="1">
    <location>
        <begin position="166"/>
        <end position="175"/>
    </location>
</feature>
<dbReference type="EMBL" id="JACOFX010000019">
    <property type="protein sequence ID" value="MBC3910786.1"/>
    <property type="molecule type" value="Genomic_DNA"/>
</dbReference>
<sequence>MKVKNLMAVNLDNQSTLRDANSTTSETKDADEFSEHLQKHKMIEAAHHVADVLLGPVGGLLVAQALHAADMAAELYGQPNANKANAIPLNQPHLTLNGVPTAKPVLVLDANDDPRNPGKKLNKKPSEKAVCETEKRYHERAFSQDMTLTPAISPPMGQAGMQTTTTRKKKRITPI</sequence>
<dbReference type="Proteomes" id="UP000646911">
    <property type="component" value="Unassembled WGS sequence"/>
</dbReference>
<protein>
    <submittedName>
        <fullName evidence="2">Uncharacterized protein</fullName>
    </submittedName>
</protein>
<proteinExistence type="predicted"/>
<evidence type="ECO:0000313" key="3">
    <source>
        <dbReference type="Proteomes" id="UP000646911"/>
    </source>
</evidence>
<organism evidence="2 3">
    <name type="scientific">Undibacterium umbellatum</name>
    <dbReference type="NCBI Taxonomy" id="2762300"/>
    <lineage>
        <taxon>Bacteria</taxon>
        <taxon>Pseudomonadati</taxon>
        <taxon>Pseudomonadota</taxon>
        <taxon>Betaproteobacteria</taxon>
        <taxon>Burkholderiales</taxon>
        <taxon>Oxalobacteraceae</taxon>
        <taxon>Undibacterium</taxon>
    </lineage>
</organism>
<comment type="caution">
    <text evidence="2">The sequence shown here is derived from an EMBL/GenBank/DDBJ whole genome shotgun (WGS) entry which is preliminary data.</text>
</comment>